<sequence length="411" mass="45861">MWHHGSEKPIEILDPSQSSGMNLWGGFGVYLTQDKNLAARFGPCISSYEIGALSILETDAPISDEHYSQVMGLLDKNVPFMTLAHAEVDTYGDAIILAADYGLKQKEHAVRALKELLGFDALFTKGVEGALNGETFEEGDLLILLDQTKARFIGSEYARVPQNVFFHGSKESTPIQAFKHGVHPAVTGFAGFSLQQVERHAFFFSSSPKMCSDFGYVHAYQLPEDPVLDLRNDIRETDKLKLESAGINTRWIDNKPTSSKWEIFDGQDGKEFVRAIKELGYKAVNYKEEDGNGTLHDCRALVDGREANYLPLTDMVISKRMDIVAATSQMMEKYSSNARSVSDSVLKVMIGDTLFDNGLDGDTNTIVKTIKRGDDNLLREQLSVWNPSFQSESQIKKTNTLQEEPAIKLRR</sequence>
<evidence type="ECO:0000313" key="2">
    <source>
        <dbReference type="Proteomes" id="UP000182101"/>
    </source>
</evidence>
<dbReference type="RefSeq" id="WP_071960992.1">
    <property type="nucleotide sequence ID" value="NZ_CP018025.1"/>
</dbReference>
<proteinExistence type="predicted"/>
<evidence type="ECO:0000313" key="1">
    <source>
        <dbReference type="EMBL" id="APD92378.1"/>
    </source>
</evidence>
<reference evidence="1 2" key="1">
    <citation type="submission" date="2016-11" db="EMBL/GenBank/DDBJ databases">
        <title>Networking in microbes: conjugative elements and plasmids in the genus Alteromonas.</title>
        <authorList>
            <person name="Lopez-Perez M."/>
            <person name="Ramon-Marco N."/>
            <person name="Rodriguez-Valera F."/>
        </authorList>
    </citation>
    <scope>NUCLEOTIDE SEQUENCE [LARGE SCALE GENOMIC DNA]</scope>
    <source>
        <strain evidence="1 2">CP48</strain>
        <plasmid evidence="2">pamcp48-600</plasmid>
    </source>
</reference>
<keyword evidence="1" id="KW-0614">Plasmid</keyword>
<dbReference type="Proteomes" id="UP000182101">
    <property type="component" value="Plasmid pAMCP48-600"/>
</dbReference>
<geneLocation type="plasmid" evidence="2">
    <name>pamcp48-600</name>
</geneLocation>
<organism evidence="1 2">
    <name type="scientific">Alteromonas mediterranea</name>
    <dbReference type="NCBI Taxonomy" id="314275"/>
    <lineage>
        <taxon>Bacteria</taxon>
        <taxon>Pseudomonadati</taxon>
        <taxon>Pseudomonadota</taxon>
        <taxon>Gammaproteobacteria</taxon>
        <taxon>Alteromonadales</taxon>
        <taxon>Alteromonadaceae</taxon>
        <taxon>Alteromonas/Salinimonas group</taxon>
        <taxon>Alteromonas</taxon>
    </lineage>
</organism>
<gene>
    <name evidence="1" type="ORF">BM524_20980</name>
</gene>
<accession>A0AAC9JEN1</accession>
<dbReference type="AlphaFoldDB" id="A0AAC9JEN1"/>
<dbReference type="EMBL" id="CP018025">
    <property type="protein sequence ID" value="APD92378.1"/>
    <property type="molecule type" value="Genomic_DNA"/>
</dbReference>
<protein>
    <submittedName>
        <fullName evidence="1">Uncharacterized protein</fullName>
    </submittedName>
</protein>
<name>A0AAC9JEN1_9ALTE</name>